<keyword evidence="4 6" id="KW-0472">Membrane</keyword>
<keyword evidence="6" id="KW-0812">Transmembrane</keyword>
<dbReference type="Pfam" id="PF02485">
    <property type="entry name" value="Branch"/>
    <property type="match status" value="1"/>
</dbReference>
<dbReference type="AlphaFoldDB" id="A0AAV3PPD3"/>
<evidence type="ECO:0000256" key="3">
    <source>
        <dbReference type="ARBA" id="ARBA00022679"/>
    </source>
</evidence>
<keyword evidence="8" id="KW-1185">Reference proteome</keyword>
<dbReference type="PANTHER" id="PTHR31042:SF70">
    <property type="entry name" value="OS01G0695200 PROTEIN"/>
    <property type="match status" value="1"/>
</dbReference>
<gene>
    <name evidence="7" type="ORF">LIER_10461</name>
</gene>
<sequence length="166" mass="19302">MSMLINKSDHNMNVILAPTVVFQIYILRMSYGYRSFKSRKEKVLCSHFIFLLNLPLDFLWDTFFQNGELSNYSIYVHSEPGFVFNQSTTRSSFFHNRQLVNSIKVAWGESTMIDAERLLLQVALENPSNQRFLLLSDRSHLVPCFLASSSAWEHFQLCQDPQPNAK</sequence>
<protein>
    <submittedName>
        <fullName evidence="7">Transferase</fullName>
    </submittedName>
</protein>
<dbReference type="InterPro" id="IPR003406">
    <property type="entry name" value="Glyco_trans_14"/>
</dbReference>
<comment type="subcellular location">
    <subcellularLocation>
        <location evidence="1">Membrane</location>
        <topology evidence="1">Single-pass type II membrane protein</topology>
    </subcellularLocation>
</comment>
<keyword evidence="2" id="KW-0328">Glycosyltransferase</keyword>
<accession>A0AAV3PPD3</accession>
<keyword evidence="3 7" id="KW-0808">Transferase</keyword>
<dbReference type="PANTHER" id="PTHR31042">
    <property type="entry name" value="CORE-2/I-BRANCHING BETA-1,6-N-ACETYLGLUCOSAMINYLTRANSFERASE FAMILY PROTEIN-RELATED"/>
    <property type="match status" value="1"/>
</dbReference>
<dbReference type="EMBL" id="BAABME010001859">
    <property type="protein sequence ID" value="GAA0151827.1"/>
    <property type="molecule type" value="Genomic_DNA"/>
</dbReference>
<dbReference type="GO" id="GO:0016020">
    <property type="term" value="C:membrane"/>
    <property type="evidence" value="ECO:0007669"/>
    <property type="project" value="UniProtKB-SubCell"/>
</dbReference>
<dbReference type="InterPro" id="IPR044174">
    <property type="entry name" value="BC10-like"/>
</dbReference>
<name>A0AAV3PPD3_LITER</name>
<keyword evidence="5" id="KW-0325">Glycoprotein</keyword>
<dbReference type="GO" id="GO:0016757">
    <property type="term" value="F:glycosyltransferase activity"/>
    <property type="evidence" value="ECO:0007669"/>
    <property type="project" value="UniProtKB-KW"/>
</dbReference>
<comment type="caution">
    <text evidence="7">The sequence shown here is derived from an EMBL/GenBank/DDBJ whole genome shotgun (WGS) entry which is preliminary data.</text>
</comment>
<evidence type="ECO:0000313" key="7">
    <source>
        <dbReference type="EMBL" id="GAA0151827.1"/>
    </source>
</evidence>
<proteinExistence type="predicted"/>
<evidence type="ECO:0000256" key="4">
    <source>
        <dbReference type="ARBA" id="ARBA00023136"/>
    </source>
</evidence>
<organism evidence="7 8">
    <name type="scientific">Lithospermum erythrorhizon</name>
    <name type="common">Purple gromwell</name>
    <name type="synonym">Lithospermum officinale var. erythrorhizon</name>
    <dbReference type="NCBI Taxonomy" id="34254"/>
    <lineage>
        <taxon>Eukaryota</taxon>
        <taxon>Viridiplantae</taxon>
        <taxon>Streptophyta</taxon>
        <taxon>Embryophyta</taxon>
        <taxon>Tracheophyta</taxon>
        <taxon>Spermatophyta</taxon>
        <taxon>Magnoliopsida</taxon>
        <taxon>eudicotyledons</taxon>
        <taxon>Gunneridae</taxon>
        <taxon>Pentapetalae</taxon>
        <taxon>asterids</taxon>
        <taxon>lamiids</taxon>
        <taxon>Boraginales</taxon>
        <taxon>Boraginaceae</taxon>
        <taxon>Boraginoideae</taxon>
        <taxon>Lithospermeae</taxon>
        <taxon>Lithospermum</taxon>
    </lineage>
</organism>
<keyword evidence="6" id="KW-1133">Transmembrane helix</keyword>
<evidence type="ECO:0000256" key="2">
    <source>
        <dbReference type="ARBA" id="ARBA00022676"/>
    </source>
</evidence>
<feature type="transmembrane region" description="Helical" evidence="6">
    <location>
        <begin position="12"/>
        <end position="31"/>
    </location>
</feature>
<dbReference type="Proteomes" id="UP001454036">
    <property type="component" value="Unassembled WGS sequence"/>
</dbReference>
<evidence type="ECO:0000256" key="1">
    <source>
        <dbReference type="ARBA" id="ARBA00004606"/>
    </source>
</evidence>
<evidence type="ECO:0000313" key="8">
    <source>
        <dbReference type="Proteomes" id="UP001454036"/>
    </source>
</evidence>
<reference evidence="7 8" key="1">
    <citation type="submission" date="2024-01" db="EMBL/GenBank/DDBJ databases">
        <title>The complete chloroplast genome sequence of Lithospermum erythrorhizon: insights into the phylogenetic relationship among Boraginaceae species and the maternal lineages of purple gromwells.</title>
        <authorList>
            <person name="Okada T."/>
            <person name="Watanabe K."/>
        </authorList>
    </citation>
    <scope>NUCLEOTIDE SEQUENCE [LARGE SCALE GENOMIC DNA]</scope>
</reference>
<evidence type="ECO:0000256" key="5">
    <source>
        <dbReference type="ARBA" id="ARBA00023180"/>
    </source>
</evidence>
<evidence type="ECO:0000256" key="6">
    <source>
        <dbReference type="SAM" id="Phobius"/>
    </source>
</evidence>